<gene>
    <name evidence="2" type="ORF">E0687_13030</name>
</gene>
<keyword evidence="2" id="KW-0238">DNA-binding</keyword>
<dbReference type="Proteomes" id="UP000297668">
    <property type="component" value="Unassembled WGS sequence"/>
</dbReference>
<evidence type="ECO:0000259" key="1">
    <source>
        <dbReference type="Pfam" id="PF12728"/>
    </source>
</evidence>
<dbReference type="SUPFAM" id="SSF46955">
    <property type="entry name" value="Putative DNA-binding domain"/>
    <property type="match status" value="1"/>
</dbReference>
<dbReference type="InterPro" id="IPR010093">
    <property type="entry name" value="SinI_DNA-bd"/>
</dbReference>
<protein>
    <submittedName>
        <fullName evidence="2">DNA-binding protein</fullName>
    </submittedName>
</protein>
<name>A0A4Y9F7E1_9DEIN</name>
<dbReference type="NCBIfam" id="TIGR01764">
    <property type="entry name" value="excise"/>
    <property type="match status" value="1"/>
</dbReference>
<organism evidence="2 3">
    <name type="scientific">Thermus tengchongensis</name>
    <dbReference type="NCBI Taxonomy" id="1214928"/>
    <lineage>
        <taxon>Bacteria</taxon>
        <taxon>Thermotogati</taxon>
        <taxon>Deinococcota</taxon>
        <taxon>Deinococci</taxon>
        <taxon>Thermales</taxon>
        <taxon>Thermaceae</taxon>
        <taxon>Thermus</taxon>
    </lineage>
</organism>
<proteinExistence type="predicted"/>
<dbReference type="InterPro" id="IPR041657">
    <property type="entry name" value="HTH_17"/>
</dbReference>
<dbReference type="EMBL" id="SJZF01000043">
    <property type="protein sequence ID" value="TFU24985.1"/>
    <property type="molecule type" value="Genomic_DNA"/>
</dbReference>
<feature type="domain" description="Helix-turn-helix" evidence="1">
    <location>
        <begin position="26"/>
        <end position="75"/>
    </location>
</feature>
<dbReference type="GO" id="GO:0003677">
    <property type="term" value="F:DNA binding"/>
    <property type="evidence" value="ECO:0007669"/>
    <property type="project" value="UniProtKB-KW"/>
</dbReference>
<dbReference type="Pfam" id="PF12728">
    <property type="entry name" value="HTH_17"/>
    <property type="match status" value="1"/>
</dbReference>
<comment type="caution">
    <text evidence="2">The sequence shown here is derived from an EMBL/GenBank/DDBJ whole genome shotgun (WGS) entry which is preliminary data.</text>
</comment>
<reference evidence="2 3" key="1">
    <citation type="submission" date="2019-03" db="EMBL/GenBank/DDBJ databases">
        <title>Thermus tengchongensis species for the arsenic transformation mechanism.</title>
        <authorList>
            <person name="Yuan G.C."/>
        </authorList>
    </citation>
    <scope>NUCLEOTIDE SEQUENCE [LARGE SCALE GENOMIC DNA]</scope>
    <source>
        <strain evidence="2 3">15W</strain>
    </source>
</reference>
<evidence type="ECO:0000313" key="3">
    <source>
        <dbReference type="Proteomes" id="UP000297668"/>
    </source>
</evidence>
<evidence type="ECO:0000313" key="2">
    <source>
        <dbReference type="EMBL" id="TFU24985.1"/>
    </source>
</evidence>
<dbReference type="RefSeq" id="WP_038043857.1">
    <property type="nucleotide sequence ID" value="NZ_SJZF01000043.1"/>
</dbReference>
<accession>A0A4Y9F7E1</accession>
<dbReference type="InterPro" id="IPR009061">
    <property type="entry name" value="DNA-bd_dom_put_sf"/>
</dbReference>
<sequence length="102" mass="11357">MAEASRKEKPGAGEEIPKDPLAGKLLLTYEEVQKALGVSRSTVWRLIQAGHLRLVHPTRRTARITRESLEAFLRSLEAPEKAEKGGKGVVDRAREVLKRFGL</sequence>
<dbReference type="AlphaFoldDB" id="A0A4Y9F7E1"/>